<dbReference type="Pfam" id="PF06945">
    <property type="entry name" value="DUF1289"/>
    <property type="match status" value="1"/>
</dbReference>
<keyword evidence="2" id="KW-1185">Reference proteome</keyword>
<organism evidence="1 2">
    <name type="scientific">Chitiniphilus purpureus</name>
    <dbReference type="NCBI Taxonomy" id="2981137"/>
    <lineage>
        <taxon>Bacteria</taxon>
        <taxon>Pseudomonadati</taxon>
        <taxon>Pseudomonadota</taxon>
        <taxon>Betaproteobacteria</taxon>
        <taxon>Neisseriales</taxon>
        <taxon>Chitinibacteraceae</taxon>
        <taxon>Chitiniphilus</taxon>
    </lineage>
</organism>
<dbReference type="Proteomes" id="UP001061302">
    <property type="component" value="Chromosome"/>
</dbReference>
<dbReference type="PANTHER" id="PTHR35175">
    <property type="entry name" value="DUF1289 DOMAIN-CONTAINING PROTEIN"/>
    <property type="match status" value="1"/>
</dbReference>
<dbReference type="InterPro" id="IPR010710">
    <property type="entry name" value="DUF1289"/>
</dbReference>
<protein>
    <submittedName>
        <fullName evidence="1">DUF1289 domain-containing protein</fullName>
    </submittedName>
</protein>
<proteinExistence type="predicted"/>
<name>A0ABY6DL41_9NEIS</name>
<evidence type="ECO:0000313" key="2">
    <source>
        <dbReference type="Proteomes" id="UP001061302"/>
    </source>
</evidence>
<dbReference type="RefSeq" id="WP_263124444.1">
    <property type="nucleotide sequence ID" value="NZ_CP106753.1"/>
</dbReference>
<dbReference type="PANTHER" id="PTHR35175:SF2">
    <property type="entry name" value="DUF1289 DOMAIN-CONTAINING PROTEIN"/>
    <property type="match status" value="1"/>
</dbReference>
<dbReference type="EMBL" id="CP106753">
    <property type="protein sequence ID" value="UXY15070.1"/>
    <property type="molecule type" value="Genomic_DNA"/>
</dbReference>
<gene>
    <name evidence="1" type="ORF">N8I74_17415</name>
</gene>
<dbReference type="InterPro" id="IPR032720">
    <property type="entry name" value="Cys_rich_CWC"/>
</dbReference>
<reference evidence="1" key="1">
    <citation type="submission" date="2022-10" db="EMBL/GenBank/DDBJ databases">
        <title>Chitiniphilus purpureus sp. nov., a novel chitin-degrading bacterium isolated from crawfish pond sediment.</title>
        <authorList>
            <person name="Li K."/>
        </authorList>
    </citation>
    <scope>NUCLEOTIDE SEQUENCE</scope>
    <source>
        <strain evidence="1">CD1</strain>
    </source>
</reference>
<sequence length="111" mass="11582">MPASTLPSPCIGVCTLDPATQTCRGCHRTLDEIAAWSRLDAPGKARVWQRLGAQPVPPGWQRKRCAGCGAPFGCGAAAGTCWCMQLPPLPVATPAIDCLCPACLDAALHRA</sequence>
<accession>A0ABY6DL41</accession>
<dbReference type="Pfam" id="PF14375">
    <property type="entry name" value="Cys_rich_CWC"/>
    <property type="match status" value="1"/>
</dbReference>
<evidence type="ECO:0000313" key="1">
    <source>
        <dbReference type="EMBL" id="UXY15070.1"/>
    </source>
</evidence>